<dbReference type="Proteomes" id="UP000182444">
    <property type="component" value="Chromosome 1F"/>
</dbReference>
<dbReference type="PANTHER" id="PTHR19346:SF4">
    <property type="entry name" value="SUGAR PHOSPHATE TRANSPORTER DOMAIN-CONTAINING PROTEIN"/>
    <property type="match status" value="1"/>
</dbReference>
<keyword evidence="2" id="KW-1133">Transmembrane helix</keyword>
<dbReference type="EMBL" id="KZ859030">
    <property type="protein sequence ID" value="RDW24541.1"/>
    <property type="molecule type" value="Genomic_DNA"/>
</dbReference>
<feature type="transmembrane region" description="Helical" evidence="2">
    <location>
        <begin position="272"/>
        <end position="292"/>
    </location>
</feature>
<dbReference type="eggNOG" id="KOG2765">
    <property type="taxonomic scope" value="Eukaryota"/>
</dbReference>
<protein>
    <submittedName>
        <fullName evidence="3">Uncharacterized protein</fullName>
    </submittedName>
</protein>
<dbReference type="GeneID" id="2908585"/>
<dbReference type="InterPro" id="IPR037185">
    <property type="entry name" value="EmrE-like"/>
</dbReference>
<evidence type="ECO:0000256" key="2">
    <source>
        <dbReference type="SAM" id="Phobius"/>
    </source>
</evidence>
<dbReference type="KEGG" id="yli:2908585"/>
<reference evidence="4 6" key="2">
    <citation type="submission" date="2018-07" db="EMBL/GenBank/DDBJ databases">
        <title>Draft Genome Assemblies for Five Robust Yarrowia lipolytica Strains Exhibiting High Lipid Production and Pentose Sugar Utilization and Sugar Alcohol Secretion from Undetoxified Lignocellulosic Biomass Hydrolysates.</title>
        <authorList>
            <consortium name="DOE Joint Genome Institute"/>
            <person name="Walker C."/>
            <person name="Ryu S."/>
            <person name="Na H."/>
            <person name="Zane M."/>
            <person name="LaButti K."/>
            <person name="Lipzen A."/>
            <person name="Haridas S."/>
            <person name="Barry K."/>
            <person name="Grigoriev I.V."/>
            <person name="Quarterman J."/>
            <person name="Slininger P."/>
            <person name="Dien B."/>
            <person name="Trinh C.T."/>
        </authorList>
    </citation>
    <scope>NUCLEOTIDE SEQUENCE [LARGE SCALE GENOMIC DNA]</scope>
    <source>
        <strain evidence="4 6">YB392</strain>
    </source>
</reference>
<organism evidence="3 5">
    <name type="scientific">Yarrowia lipolytica</name>
    <name type="common">Candida lipolytica</name>
    <dbReference type="NCBI Taxonomy" id="4952"/>
    <lineage>
        <taxon>Eukaryota</taxon>
        <taxon>Fungi</taxon>
        <taxon>Dikarya</taxon>
        <taxon>Ascomycota</taxon>
        <taxon>Saccharomycotina</taxon>
        <taxon>Dipodascomycetes</taxon>
        <taxon>Dipodascales</taxon>
        <taxon>Dipodascales incertae sedis</taxon>
        <taxon>Yarrowia</taxon>
    </lineage>
</organism>
<dbReference type="Proteomes" id="UP000256601">
    <property type="component" value="Unassembled WGS sequence"/>
</dbReference>
<feature type="transmembrane region" description="Helical" evidence="2">
    <location>
        <begin position="145"/>
        <end position="166"/>
    </location>
</feature>
<proteinExistence type="predicted"/>
<accession>A0A1D8NNQ2</accession>
<gene>
    <name evidence="4" type="ORF">B0I71DRAFT_134136</name>
    <name evidence="3" type="ORF">YALI1_F21567g</name>
</gene>
<name>A0A1D8NNQ2_YARLL</name>
<evidence type="ECO:0000256" key="1">
    <source>
        <dbReference type="SAM" id="MobiDB-lite"/>
    </source>
</evidence>
<keyword evidence="2" id="KW-0472">Membrane</keyword>
<reference evidence="3 5" key="1">
    <citation type="journal article" date="2016" name="PLoS ONE">
        <title>Sequence Assembly of Yarrowia lipolytica Strain W29/CLIB89 Shows Transposable Element Diversity.</title>
        <authorList>
            <person name="Magnan C."/>
            <person name="Yu J."/>
            <person name="Chang I."/>
            <person name="Jahn E."/>
            <person name="Kanomata Y."/>
            <person name="Wu J."/>
            <person name="Zeller M."/>
            <person name="Oakes M."/>
            <person name="Baldi P."/>
            <person name="Sandmeyer S."/>
        </authorList>
    </citation>
    <scope>NUCLEOTIDE SEQUENCE [LARGE SCALE GENOMIC DNA]</scope>
    <source>
        <strain evidence="3">CLIB89</strain>
        <strain evidence="5">CLIB89(W29)</strain>
    </source>
</reference>
<feature type="compositionally biased region" description="Basic and acidic residues" evidence="1">
    <location>
        <begin position="1"/>
        <end position="29"/>
    </location>
</feature>
<evidence type="ECO:0000313" key="5">
    <source>
        <dbReference type="Proteomes" id="UP000182444"/>
    </source>
</evidence>
<dbReference type="PANTHER" id="PTHR19346">
    <property type="entry name" value="SUGAR PHOSPHATE TRANSPORTER DOMAIN-CONTAINING PROTEIN"/>
    <property type="match status" value="1"/>
</dbReference>
<feature type="transmembrane region" description="Helical" evidence="2">
    <location>
        <begin position="232"/>
        <end position="251"/>
    </location>
</feature>
<sequence length="404" mass="44797">MSERDGFLEQGGRDSRDHVHDYDTRETSQHRRPSHSFKSETKPDKRYLYAGISLVVSLIAFVAQTETAGYVAHNLQYKKPIFMLYLTHSSWVFLLPLQLLFIKIFKRWKTPWRVFLRRQYELVLNTARATQEHAGDFSGQHPLKYIMVTSFWLFVALSFAGSSWYIAVNLTTPSDLTAIYNCSAFFAYAFSVPMLGESLKPAKVVSVVVAIIGVLIVSYWDTNEGEGEVSYPHRGIGNLIIGVGAILYGLYEVMYKKLACPPNTISPRRQAAFANVVAFCIGLCTLLFLWLLLPILHWTGLEPFELPHGSAAGIMIANIASNAIFSGAFLILMALTSPVIGSVAALLTIFLVAIVDWLLFDTPIGTGGVIGGLIIIGAFIMLSYASFQELGEEAEDSDSDDDII</sequence>
<keyword evidence="2" id="KW-0812">Transmembrane</keyword>
<dbReference type="InterPro" id="IPR026505">
    <property type="entry name" value="Solute_c_fam_35_mem_F3/F4"/>
</dbReference>
<dbReference type="AlphaFoldDB" id="A0A1D8NNQ2"/>
<evidence type="ECO:0000313" key="6">
    <source>
        <dbReference type="Proteomes" id="UP000256601"/>
    </source>
</evidence>
<dbReference type="OMA" id="AVYIQHQ"/>
<evidence type="ECO:0000313" key="3">
    <source>
        <dbReference type="EMBL" id="AOW07256.1"/>
    </source>
</evidence>
<feature type="region of interest" description="Disordered" evidence="1">
    <location>
        <begin position="1"/>
        <end position="40"/>
    </location>
</feature>
<dbReference type="EMBL" id="CP017558">
    <property type="protein sequence ID" value="AOW07256.1"/>
    <property type="molecule type" value="Genomic_DNA"/>
</dbReference>
<feature type="transmembrane region" description="Helical" evidence="2">
    <location>
        <begin position="47"/>
        <end position="63"/>
    </location>
</feature>
<feature type="transmembrane region" description="Helical" evidence="2">
    <location>
        <begin position="312"/>
        <end position="332"/>
    </location>
</feature>
<feature type="transmembrane region" description="Helical" evidence="2">
    <location>
        <begin position="366"/>
        <end position="387"/>
    </location>
</feature>
<dbReference type="SUPFAM" id="SSF103481">
    <property type="entry name" value="Multidrug resistance efflux transporter EmrE"/>
    <property type="match status" value="1"/>
</dbReference>
<dbReference type="OrthoDB" id="10062838at2759"/>
<feature type="transmembrane region" description="Helical" evidence="2">
    <location>
        <begin position="83"/>
        <end position="105"/>
    </location>
</feature>
<dbReference type="VEuPathDB" id="FungiDB:YALI1_F21567g"/>
<feature type="transmembrane region" description="Helical" evidence="2">
    <location>
        <begin position="178"/>
        <end position="195"/>
    </location>
</feature>
<evidence type="ECO:0000313" key="4">
    <source>
        <dbReference type="EMBL" id="RDW24541.1"/>
    </source>
</evidence>
<dbReference type="VEuPathDB" id="FungiDB:YALI0_F16093g"/>
<feature type="transmembrane region" description="Helical" evidence="2">
    <location>
        <begin position="339"/>
        <end position="360"/>
    </location>
</feature>
<dbReference type="RefSeq" id="XP_505483.1">
    <property type="nucleotide sequence ID" value="XM_505483.1"/>
</dbReference>
<feature type="transmembrane region" description="Helical" evidence="2">
    <location>
        <begin position="202"/>
        <end position="220"/>
    </location>
</feature>